<protein>
    <recommendedName>
        <fullName evidence="4">DUF1311 domain-containing protein</fullName>
    </recommendedName>
</protein>
<keyword evidence="1" id="KW-0732">Signal</keyword>
<accession>A0ABP9LHS3</accession>
<evidence type="ECO:0000313" key="2">
    <source>
        <dbReference type="EMBL" id="GAA5078795.1"/>
    </source>
</evidence>
<evidence type="ECO:0000313" key="3">
    <source>
        <dbReference type="Proteomes" id="UP001501083"/>
    </source>
</evidence>
<dbReference type="Proteomes" id="UP001501083">
    <property type="component" value="Unassembled WGS sequence"/>
</dbReference>
<feature type="chain" id="PRO_5045157272" description="DUF1311 domain-containing protein" evidence="1">
    <location>
        <begin position="24"/>
        <end position="140"/>
    </location>
</feature>
<proteinExistence type="predicted"/>
<feature type="signal peptide" evidence="1">
    <location>
        <begin position="1"/>
        <end position="23"/>
    </location>
</feature>
<dbReference type="EMBL" id="BAABKY010000002">
    <property type="protein sequence ID" value="GAA5078795.1"/>
    <property type="molecule type" value="Genomic_DNA"/>
</dbReference>
<dbReference type="RefSeq" id="WP_158984461.1">
    <property type="nucleotide sequence ID" value="NZ_BAABKY010000002.1"/>
</dbReference>
<sequence length="140" mass="15249">MATIAPAALAALMFIASIPSAHADDTPRELPPGAQQMVEQVAQQLTRVQDADVELSCDKAVENAHYGLDTMLEVGQRNLDTGYLKRADYEASAAKLKAFRAQVTDQDCRSATGPQREFYRCMSSDYNHVVACAAQAKRSL</sequence>
<evidence type="ECO:0008006" key="4">
    <source>
        <dbReference type="Google" id="ProtNLM"/>
    </source>
</evidence>
<reference evidence="3" key="1">
    <citation type="journal article" date="2019" name="Int. J. Syst. Evol. Microbiol.">
        <title>The Global Catalogue of Microorganisms (GCM) 10K type strain sequencing project: providing services to taxonomists for standard genome sequencing and annotation.</title>
        <authorList>
            <consortium name="The Broad Institute Genomics Platform"/>
            <consortium name="The Broad Institute Genome Sequencing Center for Infectious Disease"/>
            <person name="Wu L."/>
            <person name="Ma J."/>
        </authorList>
    </citation>
    <scope>NUCLEOTIDE SEQUENCE [LARGE SCALE GENOMIC DNA]</scope>
    <source>
        <strain evidence="3">JCM 19212</strain>
    </source>
</reference>
<comment type="caution">
    <text evidence="2">The sequence shown here is derived from an EMBL/GenBank/DDBJ whole genome shotgun (WGS) entry which is preliminary data.</text>
</comment>
<gene>
    <name evidence="2" type="ORF">GCM10025759_26280</name>
</gene>
<evidence type="ECO:0000256" key="1">
    <source>
        <dbReference type="SAM" id="SignalP"/>
    </source>
</evidence>
<name>A0ABP9LHS3_9GAMM</name>
<organism evidence="2 3">
    <name type="scientific">Lysobacter panacisoli</name>
    <dbReference type="NCBI Taxonomy" id="1255263"/>
    <lineage>
        <taxon>Bacteria</taxon>
        <taxon>Pseudomonadati</taxon>
        <taxon>Pseudomonadota</taxon>
        <taxon>Gammaproteobacteria</taxon>
        <taxon>Lysobacterales</taxon>
        <taxon>Lysobacteraceae</taxon>
        <taxon>Lysobacter</taxon>
    </lineage>
</organism>
<keyword evidence="3" id="KW-1185">Reference proteome</keyword>